<feature type="transmembrane region" description="Helical" evidence="1">
    <location>
        <begin position="58"/>
        <end position="79"/>
    </location>
</feature>
<evidence type="ECO:0000259" key="3">
    <source>
        <dbReference type="Pfam" id="PF07786"/>
    </source>
</evidence>
<evidence type="ECO:0000259" key="2">
    <source>
        <dbReference type="Pfam" id="PF04235"/>
    </source>
</evidence>
<dbReference type="PANTHER" id="PTHR30590:SF2">
    <property type="entry name" value="INNER MEMBRANE PROTEIN"/>
    <property type="match status" value="1"/>
</dbReference>
<feature type="transmembrane region" description="Helical" evidence="1">
    <location>
        <begin position="100"/>
        <end position="132"/>
    </location>
</feature>
<organism evidence="4 5">
    <name type="scientific">Candidatus Cryptobacteroides avistercoris</name>
    <dbReference type="NCBI Taxonomy" id="2840758"/>
    <lineage>
        <taxon>Bacteria</taxon>
        <taxon>Pseudomonadati</taxon>
        <taxon>Bacteroidota</taxon>
        <taxon>Bacteroidia</taxon>
        <taxon>Bacteroidales</taxon>
        <taxon>Candidatus Cryptobacteroides</taxon>
    </lineage>
</organism>
<feature type="domain" description="DUF418" evidence="2">
    <location>
        <begin position="227"/>
        <end position="388"/>
    </location>
</feature>
<protein>
    <submittedName>
        <fullName evidence="4">DUF418 domain-containing protein</fullName>
    </submittedName>
</protein>
<dbReference type="Pfam" id="PF04235">
    <property type="entry name" value="DUF418"/>
    <property type="match status" value="1"/>
</dbReference>
<feature type="transmembrane region" description="Helical" evidence="1">
    <location>
        <begin position="321"/>
        <end position="339"/>
    </location>
</feature>
<evidence type="ECO:0000313" key="5">
    <source>
        <dbReference type="Proteomes" id="UP000823769"/>
    </source>
</evidence>
<dbReference type="AlphaFoldDB" id="A0A9D9IYU4"/>
<dbReference type="Proteomes" id="UP000823769">
    <property type="component" value="Unassembled WGS sequence"/>
</dbReference>
<name>A0A9D9IYU4_9BACT</name>
<gene>
    <name evidence="4" type="ORF">IAB76_05380</name>
</gene>
<proteinExistence type="predicted"/>
<evidence type="ECO:0000313" key="4">
    <source>
        <dbReference type="EMBL" id="MBO8480520.1"/>
    </source>
</evidence>
<evidence type="ECO:0000256" key="1">
    <source>
        <dbReference type="SAM" id="Phobius"/>
    </source>
</evidence>
<keyword evidence="1" id="KW-0812">Transmembrane</keyword>
<reference evidence="4" key="1">
    <citation type="submission" date="2020-10" db="EMBL/GenBank/DDBJ databases">
        <authorList>
            <person name="Gilroy R."/>
        </authorList>
    </citation>
    <scope>NUCLEOTIDE SEQUENCE</scope>
    <source>
        <strain evidence="4">B3-1481</strain>
    </source>
</reference>
<accession>A0A9D9IYU4</accession>
<dbReference type="EMBL" id="JADILW010000076">
    <property type="protein sequence ID" value="MBO8480520.1"/>
    <property type="molecule type" value="Genomic_DNA"/>
</dbReference>
<keyword evidence="1" id="KW-0472">Membrane</keyword>
<dbReference type="InterPro" id="IPR052529">
    <property type="entry name" value="Bact_Transport_Assoc"/>
</dbReference>
<dbReference type="Pfam" id="PF07786">
    <property type="entry name" value="HGSNAT_cat"/>
    <property type="match status" value="1"/>
</dbReference>
<feature type="transmembrane region" description="Helical" evidence="1">
    <location>
        <begin position="214"/>
        <end position="234"/>
    </location>
</feature>
<dbReference type="InterPro" id="IPR012429">
    <property type="entry name" value="HGSNAT_cat"/>
</dbReference>
<dbReference type="PANTHER" id="PTHR30590">
    <property type="entry name" value="INNER MEMBRANE PROTEIN"/>
    <property type="match status" value="1"/>
</dbReference>
<comment type="caution">
    <text evidence="4">The sequence shown here is derived from an EMBL/GenBank/DDBJ whole genome shotgun (WGS) entry which is preliminary data.</text>
</comment>
<feature type="domain" description="Heparan-alpha-glucosaminide N-acetyltransferase catalytic" evidence="3">
    <location>
        <begin position="14"/>
        <end position="150"/>
    </location>
</feature>
<feature type="transmembrane region" description="Helical" evidence="1">
    <location>
        <begin position="20"/>
        <end position="38"/>
    </location>
</feature>
<keyword evidence="1" id="KW-1133">Transmembrane helix</keyword>
<feature type="transmembrane region" description="Helical" evidence="1">
    <location>
        <begin position="345"/>
        <end position="365"/>
    </location>
</feature>
<feature type="transmembrane region" description="Helical" evidence="1">
    <location>
        <begin position="181"/>
        <end position="202"/>
    </location>
</feature>
<dbReference type="InterPro" id="IPR007349">
    <property type="entry name" value="DUF418"/>
</dbReference>
<reference evidence="4" key="2">
    <citation type="journal article" date="2021" name="PeerJ">
        <title>Extensive microbial diversity within the chicken gut microbiome revealed by metagenomics and culture.</title>
        <authorList>
            <person name="Gilroy R."/>
            <person name="Ravi A."/>
            <person name="Getino M."/>
            <person name="Pursley I."/>
            <person name="Horton D.L."/>
            <person name="Alikhan N.F."/>
            <person name="Baker D."/>
            <person name="Gharbi K."/>
            <person name="Hall N."/>
            <person name="Watson M."/>
            <person name="Adriaenssens E.M."/>
            <person name="Foster-Nyarko E."/>
            <person name="Jarju S."/>
            <person name="Secka A."/>
            <person name="Antonio M."/>
            <person name="Oren A."/>
            <person name="Chaudhuri R.R."/>
            <person name="La Ragione R."/>
            <person name="Hildebrand F."/>
            <person name="Pallen M.J."/>
        </authorList>
    </citation>
    <scope>NUCLEOTIDE SEQUENCE</scope>
    <source>
        <strain evidence="4">B3-1481</strain>
    </source>
</reference>
<feature type="transmembrane region" description="Helical" evidence="1">
    <location>
        <begin position="246"/>
        <end position="263"/>
    </location>
</feature>
<sequence length="395" mass="44434">MKYIYSASSLPNTRIDVADILRGIAIAGIVLLHFIEHLNFYSFPEPTGLDQAVWDTAFFIFGGKMYAIFALLFGLSFFIQNDNQAKKGVDFRPRFLWRMLLLFAWGLLDLCFYNGDILTVYAVCALFVVPFIRSSNAVLIAIAAVMFIQPVEIVCIIRALINPEAAPLAFSGSGEHYMAMFQACADGSFLDVAGAGITHGFISNFQWAISHGRLTQTVCLFAIGILLGRTRMFYDEGDHIRIWKRILVGAVIMFALVNPWAGGWARNIENPAIASPLDAMQTMWRNFSMMWIIVSGVCLLFYRTRARKALMVLSPYGKMSLSNYIGQSIIGSLLFYHWGFGLHTVSGHTMSICIGLLVVILQVWFSTAWLRHHRRGPLEGVWNKLTWIQPFKKSA</sequence>
<feature type="transmembrane region" description="Helical" evidence="1">
    <location>
        <begin position="283"/>
        <end position="301"/>
    </location>
</feature>